<feature type="compositionally biased region" description="Basic and acidic residues" evidence="7">
    <location>
        <begin position="322"/>
        <end position="348"/>
    </location>
</feature>
<evidence type="ECO:0000313" key="11">
    <source>
        <dbReference type="Proteomes" id="UP000013521"/>
    </source>
</evidence>
<feature type="transmembrane region" description="Helical" evidence="8">
    <location>
        <begin position="1042"/>
        <end position="1061"/>
    </location>
</feature>
<reference evidence="11" key="1">
    <citation type="journal article" date="2013" name="Genome Announc.">
        <title>Draft genome sequence of Neofusicoccum parvum isolate UCR-NP2, a fungal vascular pathogen associated with grapevine cankers.</title>
        <authorList>
            <person name="Blanco-Ulate B."/>
            <person name="Rolshausen P."/>
            <person name="Cantu D."/>
        </authorList>
    </citation>
    <scope>NUCLEOTIDE SEQUENCE [LARGE SCALE GENOMIC DNA]</scope>
    <source>
        <strain evidence="11">UCR-NP2</strain>
    </source>
</reference>
<evidence type="ECO:0000256" key="1">
    <source>
        <dbReference type="ARBA" id="ARBA00004141"/>
    </source>
</evidence>
<feature type="compositionally biased region" description="Acidic residues" evidence="7">
    <location>
        <begin position="580"/>
        <end position="607"/>
    </location>
</feature>
<feature type="compositionally biased region" description="Polar residues" evidence="7">
    <location>
        <begin position="431"/>
        <end position="444"/>
    </location>
</feature>
<dbReference type="InterPro" id="IPR055781">
    <property type="entry name" value="DUF7357"/>
</dbReference>
<feature type="region of interest" description="Disordered" evidence="7">
    <location>
        <begin position="364"/>
        <end position="393"/>
    </location>
</feature>
<keyword evidence="4 8" id="KW-0812">Transmembrane</keyword>
<keyword evidence="3" id="KW-0813">Transport</keyword>
<evidence type="ECO:0000256" key="4">
    <source>
        <dbReference type="ARBA" id="ARBA00022692"/>
    </source>
</evidence>
<dbReference type="Pfam" id="PF24054">
    <property type="entry name" value="DUF7357"/>
    <property type="match status" value="1"/>
</dbReference>
<keyword evidence="6 8" id="KW-0472">Membrane</keyword>
<name>R1GID3_BOTPV</name>
<comment type="similarity">
    <text evidence="2">Belongs to the ferroportin (FP) (TC 2.A.100) family. SLC40A subfamily.</text>
</comment>
<dbReference type="InterPro" id="IPR009716">
    <property type="entry name" value="Ferroportin-1"/>
</dbReference>
<organism evidence="10 11">
    <name type="scientific">Botryosphaeria parva (strain UCR-NP2)</name>
    <name type="common">Grapevine canker fungus</name>
    <name type="synonym">Neofusicoccum parvum</name>
    <dbReference type="NCBI Taxonomy" id="1287680"/>
    <lineage>
        <taxon>Eukaryota</taxon>
        <taxon>Fungi</taxon>
        <taxon>Dikarya</taxon>
        <taxon>Ascomycota</taxon>
        <taxon>Pezizomycotina</taxon>
        <taxon>Dothideomycetes</taxon>
        <taxon>Dothideomycetes incertae sedis</taxon>
        <taxon>Botryosphaeriales</taxon>
        <taxon>Botryosphaeriaceae</taxon>
        <taxon>Neofusicoccum</taxon>
    </lineage>
</organism>
<feature type="transmembrane region" description="Helical" evidence="8">
    <location>
        <begin position="1136"/>
        <end position="1156"/>
    </location>
</feature>
<evidence type="ECO:0000256" key="7">
    <source>
        <dbReference type="SAM" id="MobiDB-lite"/>
    </source>
</evidence>
<feature type="transmembrane region" description="Helical" evidence="8">
    <location>
        <begin position="974"/>
        <end position="999"/>
    </location>
</feature>
<dbReference type="KEGG" id="npa:UCRNP2_5204"/>
<feature type="compositionally biased region" description="Basic and acidic residues" evidence="7">
    <location>
        <begin position="702"/>
        <end position="718"/>
    </location>
</feature>
<feature type="transmembrane region" description="Helical" evidence="8">
    <location>
        <begin position="942"/>
        <end position="962"/>
    </location>
</feature>
<dbReference type="EMBL" id="KB916251">
    <property type="protein sequence ID" value="EOD48051.1"/>
    <property type="molecule type" value="Genomic_DNA"/>
</dbReference>
<feature type="compositionally biased region" description="Low complexity" evidence="7">
    <location>
        <begin position="218"/>
        <end position="239"/>
    </location>
</feature>
<feature type="transmembrane region" description="Helical" evidence="8">
    <location>
        <begin position="1011"/>
        <end position="1030"/>
    </location>
</feature>
<feature type="compositionally biased region" description="Basic and acidic residues" evidence="7">
    <location>
        <begin position="186"/>
        <end position="198"/>
    </location>
</feature>
<dbReference type="PANTHER" id="PTHR11660:SF57">
    <property type="entry name" value="SOLUTE CARRIER FAMILY 40 MEMBER"/>
    <property type="match status" value="1"/>
</dbReference>
<dbReference type="CDD" id="cd17480">
    <property type="entry name" value="MFS_SLC40A1_like"/>
    <property type="match status" value="1"/>
</dbReference>
<dbReference type="GO" id="GO:0005381">
    <property type="term" value="F:iron ion transmembrane transporter activity"/>
    <property type="evidence" value="ECO:0007669"/>
    <property type="project" value="InterPro"/>
</dbReference>
<feature type="compositionally biased region" description="Basic residues" evidence="7">
    <location>
        <begin position="306"/>
        <end position="321"/>
    </location>
</feature>
<feature type="compositionally biased region" description="Acidic residues" evidence="7">
    <location>
        <begin position="207"/>
        <end position="217"/>
    </location>
</feature>
<evidence type="ECO:0000256" key="8">
    <source>
        <dbReference type="SAM" id="Phobius"/>
    </source>
</evidence>
<dbReference type="eggNOG" id="KOG2601">
    <property type="taxonomic scope" value="Eukaryota"/>
</dbReference>
<feature type="compositionally biased region" description="Basic and acidic residues" evidence="7">
    <location>
        <begin position="479"/>
        <end position="491"/>
    </location>
</feature>
<keyword evidence="5 8" id="KW-1133">Transmembrane helix</keyword>
<dbReference type="Pfam" id="PF06963">
    <property type="entry name" value="FPN1"/>
    <property type="match status" value="1"/>
</dbReference>
<feature type="compositionally biased region" description="Polar residues" evidence="7">
    <location>
        <begin position="374"/>
        <end position="393"/>
    </location>
</feature>
<evidence type="ECO:0000256" key="5">
    <source>
        <dbReference type="ARBA" id="ARBA00022989"/>
    </source>
</evidence>
<evidence type="ECO:0000256" key="3">
    <source>
        <dbReference type="ARBA" id="ARBA00022448"/>
    </source>
</evidence>
<dbReference type="HOGENOM" id="CLU_271578_0_0_1"/>
<dbReference type="GO" id="GO:0016020">
    <property type="term" value="C:membrane"/>
    <property type="evidence" value="ECO:0007669"/>
    <property type="project" value="UniProtKB-SubCell"/>
</dbReference>
<dbReference type="AlphaFoldDB" id="R1GID3"/>
<feature type="region of interest" description="Disordered" evidence="7">
    <location>
        <begin position="702"/>
        <end position="729"/>
    </location>
</feature>
<feature type="region of interest" description="Disordered" evidence="7">
    <location>
        <begin position="546"/>
        <end position="638"/>
    </location>
</feature>
<dbReference type="SUPFAM" id="SSF103473">
    <property type="entry name" value="MFS general substrate transporter"/>
    <property type="match status" value="1"/>
</dbReference>
<sequence length="1193" mass="131011">MRLRLSVCRHKLPPADLLWAVPQDKAQDGFTIAQLLDQVNEIIPLESPHWGLEDYAVEIGSFEALHFQKVKDILKDEDHVCIRHLTQSELRARHVSGRDQINANGQHLIDGLPFGKSHFASRKPYRPAINIPPLKNPVSDAGAEDAFPGLLMGGPQTQDHGSAGQDDEDLVAEQPVRKRRKVGPAKCDKSDKNVHFQEQRVLTALPSDDDTEDEYQADTDSGSDISSSVSDSSLDDSSSALAEQNDAQMADPLSTDDSESTASSSGTSSSDSSSDSSSSDSSDSGSGPDEISSKALTGIPHEGKARTKSRNRRRRLTRLKRQMQEESEKAESGAESEMRKKNRQAKMERKAELEKMMLILQPFINSPPRENDSQQKSYSANENAINADGNPQENQEMIVETHEDHVKEPAEENVVGGAQEPSSKEAEETTVKLTSDNATETIQGDTPRVKEAAAPKRKRLDIGSSRRLLMGSLGHRTPKNKEEEDKLREKIAASVSARGKKKFNDKASAQGEEDQEPEDLQGEDAWKSRIVLKAFEVLDDVQELSAPPFPFQQRWDPQQQYENKKKRKRGKKNQDKQEEYFDEYYGEGEGEDEHEEEWGYLDYDEVEGNAAQSQLLQETADAQAMDDDAEPANDLPALPSDISTLPILATENMRPDSIIVYKQMEVSELTGWQPSLSDYRTAKVLDVEEDAVHLELAARDIPCKKPDNNKKGGKREPTGKGFEMPTEEDVDPGKRWVDFMDILELRLLEPAPNDEASATAAAAGRRKSAVLARLYVSHTLSTWNSRTFEFGAVLFLAAAFPGTLAFASAYALARAGAAALLSGWVGALLDRVDRLAAVRLSIVGQRLPVALSCAAFAALAARDGDTGVRAACFAGAAALACVEKLAIVGNTVAVERDWVVVIAEDVGAERQQLNAVMRRIDLLAKLLAPVFISVIDDFSHVAAIWVVFAQNLLSVLIEYFAIAQPWVEYVQNKAFLASFSLSLLYFTVLSTGVQMQTYLFTLGFTSIEVSVMRLGAVAVELLATWAAPILMNKIGPVRSGLWFLNEQLACIAVSVALYMSATAGTKAAGYSLICGITFSRLGLWGFDLSVQYLVQEDVPEETRGKFSACEMALQNVSELISFATTIIWARPEQFEFPVLVSAGAVAVSACCFAAFVRKRRGHLLHTSKCLKREKYAPLPQGEAQLGDVEAQQG</sequence>
<feature type="domain" description="DUF7357" evidence="9">
    <location>
        <begin position="1"/>
        <end position="133"/>
    </location>
</feature>
<feature type="compositionally biased region" description="Low complexity" evidence="7">
    <location>
        <begin position="260"/>
        <end position="290"/>
    </location>
</feature>
<dbReference type="InterPro" id="IPR036259">
    <property type="entry name" value="MFS_trans_sf"/>
</dbReference>
<gene>
    <name evidence="10" type="ORF">UCRNP2_5204</name>
</gene>
<feature type="region of interest" description="Disordered" evidence="7">
    <location>
        <begin position="136"/>
        <end position="348"/>
    </location>
</feature>
<feature type="transmembrane region" description="Helical" evidence="8">
    <location>
        <begin position="1067"/>
        <end position="1090"/>
    </location>
</feature>
<comment type="subcellular location">
    <subcellularLocation>
        <location evidence="1">Membrane</location>
        <topology evidence="1">Multi-pass membrane protein</topology>
    </subcellularLocation>
</comment>
<feature type="transmembrane region" description="Helical" evidence="8">
    <location>
        <begin position="790"/>
        <end position="813"/>
    </location>
</feature>
<evidence type="ECO:0000313" key="10">
    <source>
        <dbReference type="EMBL" id="EOD48051.1"/>
    </source>
</evidence>
<protein>
    <submittedName>
        <fullName evidence="10">Putative solute carrier family 40 (Iron-regulated transporter) protein</fullName>
    </submittedName>
</protein>
<proteinExistence type="inferred from homology"/>
<dbReference type="Proteomes" id="UP000013521">
    <property type="component" value="Unassembled WGS sequence"/>
</dbReference>
<accession>R1GID3</accession>
<dbReference type="OrthoDB" id="648861at2759"/>
<dbReference type="PANTHER" id="PTHR11660">
    <property type="entry name" value="SOLUTE CARRIER FAMILY 40 MEMBER"/>
    <property type="match status" value="1"/>
</dbReference>
<feature type="region of interest" description="Disordered" evidence="7">
    <location>
        <begin position="408"/>
        <end position="525"/>
    </location>
</feature>
<evidence type="ECO:0000256" key="2">
    <source>
        <dbReference type="ARBA" id="ARBA00006279"/>
    </source>
</evidence>
<evidence type="ECO:0000259" key="9">
    <source>
        <dbReference type="Pfam" id="PF24054"/>
    </source>
</evidence>
<feature type="compositionally biased region" description="Acidic residues" evidence="7">
    <location>
        <begin position="511"/>
        <end position="522"/>
    </location>
</feature>
<evidence type="ECO:0000256" key="6">
    <source>
        <dbReference type="ARBA" id="ARBA00023136"/>
    </source>
</evidence>